<accession>A0A225V160</accession>
<dbReference type="AlphaFoldDB" id="A0A225V160"/>
<organism evidence="1 2">
    <name type="scientific">Phytophthora megakarya</name>
    <dbReference type="NCBI Taxonomy" id="4795"/>
    <lineage>
        <taxon>Eukaryota</taxon>
        <taxon>Sar</taxon>
        <taxon>Stramenopiles</taxon>
        <taxon>Oomycota</taxon>
        <taxon>Peronosporomycetes</taxon>
        <taxon>Peronosporales</taxon>
        <taxon>Peronosporaceae</taxon>
        <taxon>Phytophthora</taxon>
    </lineage>
</organism>
<keyword evidence="2" id="KW-1185">Reference proteome</keyword>
<dbReference type="CDD" id="cd09272">
    <property type="entry name" value="RNase_HI_RT_Ty1"/>
    <property type="match status" value="1"/>
</dbReference>
<comment type="caution">
    <text evidence="1">The sequence shown here is derived from an EMBL/GenBank/DDBJ whole genome shotgun (WGS) entry which is preliminary data.</text>
</comment>
<evidence type="ECO:0000313" key="2">
    <source>
        <dbReference type="Proteomes" id="UP000198211"/>
    </source>
</evidence>
<dbReference type="OrthoDB" id="122919at2759"/>
<dbReference type="STRING" id="4795.A0A225V160"/>
<protein>
    <submittedName>
        <fullName evidence="1">Gag-pol Polyprotein</fullName>
    </submittedName>
</protein>
<dbReference type="Proteomes" id="UP000198211">
    <property type="component" value="Unassembled WGS sequence"/>
</dbReference>
<sequence length="119" mass="13612">MWLRGLYDELMWNYDIPTLWCDNTAALALSKRPGKHNGSKHIENRYHYVRNLGERKLIAVRHCRTDQMTADIFTKPLARVKFAQFRGMLGVCRRGQEGGATTADGGIESSTMMVMFTTK</sequence>
<dbReference type="EMBL" id="NBNE01008820">
    <property type="protein sequence ID" value="OWY99071.1"/>
    <property type="molecule type" value="Genomic_DNA"/>
</dbReference>
<reference evidence="2" key="1">
    <citation type="submission" date="2017-03" db="EMBL/GenBank/DDBJ databases">
        <title>Phytopthora megakarya and P. palmivora, two closely related causual agents of cacao black pod achieved similar genome size and gene model numbers by different mechanisms.</title>
        <authorList>
            <person name="Ali S."/>
            <person name="Shao J."/>
            <person name="Larry D.J."/>
            <person name="Kronmiller B."/>
            <person name="Shen D."/>
            <person name="Strem M.D."/>
            <person name="Melnick R.L."/>
            <person name="Guiltinan M.J."/>
            <person name="Tyler B.M."/>
            <person name="Meinhardt L.W."/>
            <person name="Bailey B.A."/>
        </authorList>
    </citation>
    <scope>NUCLEOTIDE SEQUENCE [LARGE SCALE GENOMIC DNA]</scope>
    <source>
        <strain evidence="2">zdho120</strain>
    </source>
</reference>
<name>A0A225V160_9STRA</name>
<evidence type="ECO:0000313" key="1">
    <source>
        <dbReference type="EMBL" id="OWY99071.1"/>
    </source>
</evidence>
<gene>
    <name evidence="1" type="ORF">PHMEG_00029999</name>
</gene>
<proteinExistence type="predicted"/>